<evidence type="ECO:0000313" key="4">
    <source>
        <dbReference type="Proteomes" id="UP000001947"/>
    </source>
</evidence>
<dbReference type="KEGG" id="sde:Sde_1401"/>
<reference evidence="3 4" key="1">
    <citation type="journal article" date="2008" name="PLoS Genet.">
        <title>Complete genome sequence of the complex carbohydrate-degrading marine bacterium, Saccharophagus degradans strain 2-40 T.</title>
        <authorList>
            <person name="Weiner R.M."/>
            <person name="Taylor L.E.II."/>
            <person name="Henrissat B."/>
            <person name="Hauser L."/>
            <person name="Land M."/>
            <person name="Coutinho P.M."/>
            <person name="Rancurel C."/>
            <person name="Saunders E.H."/>
            <person name="Longmire A.G."/>
            <person name="Zhang H."/>
            <person name="Bayer E.A."/>
            <person name="Gilbert H.J."/>
            <person name="Larimer F."/>
            <person name="Zhulin I.B."/>
            <person name="Ekborg N.A."/>
            <person name="Lamed R."/>
            <person name="Richardson P.M."/>
            <person name="Borovok I."/>
            <person name="Hutcheson S."/>
        </authorList>
    </citation>
    <scope>NUCLEOTIDE SEQUENCE [LARGE SCALE GENOMIC DNA]</scope>
    <source>
        <strain evidence="4">2-40 / ATCC 43961 / DSM 17024</strain>
    </source>
</reference>
<name>Q21KW6_SACD2</name>
<dbReference type="InterPro" id="IPR033856">
    <property type="entry name" value="Trp_halogen"/>
</dbReference>
<accession>Q21KW6</accession>
<evidence type="ECO:0000313" key="3">
    <source>
        <dbReference type="EMBL" id="ABD80663.1"/>
    </source>
</evidence>
<dbReference type="AlphaFoldDB" id="Q21KW6"/>
<dbReference type="PANTHER" id="PTHR43747">
    <property type="entry name" value="FAD-BINDING PROTEIN"/>
    <property type="match status" value="1"/>
</dbReference>
<dbReference type="HOGENOM" id="CLU_022247_1_0_6"/>
<feature type="binding site" evidence="2">
    <location>
        <begin position="13"/>
        <end position="16"/>
    </location>
    <ligand>
        <name>FAD</name>
        <dbReference type="ChEBI" id="CHEBI:57692"/>
    </ligand>
</feature>
<organism evidence="3 4">
    <name type="scientific">Saccharophagus degradans (strain 2-40 / ATCC 43961 / DSM 17024)</name>
    <dbReference type="NCBI Taxonomy" id="203122"/>
    <lineage>
        <taxon>Bacteria</taxon>
        <taxon>Pseudomonadati</taxon>
        <taxon>Pseudomonadota</taxon>
        <taxon>Gammaproteobacteria</taxon>
        <taxon>Cellvibrionales</taxon>
        <taxon>Cellvibrionaceae</taxon>
        <taxon>Saccharophagus</taxon>
    </lineage>
</organism>
<feature type="binding site" evidence="2">
    <location>
        <position position="327"/>
    </location>
    <ligand>
        <name>FAD</name>
        <dbReference type="ChEBI" id="CHEBI:57692"/>
    </ligand>
</feature>
<dbReference type="PIRSF" id="PIRSF011396">
    <property type="entry name" value="Trp_halogenase"/>
    <property type="match status" value="1"/>
</dbReference>
<dbReference type="InterPro" id="IPR050816">
    <property type="entry name" value="Flavin-dep_Halogenase_NPB"/>
</dbReference>
<dbReference type="InterPro" id="IPR036188">
    <property type="entry name" value="FAD/NAD-bd_sf"/>
</dbReference>
<evidence type="ECO:0000256" key="2">
    <source>
        <dbReference type="PIRSR" id="PIRSR011396-2"/>
    </source>
</evidence>
<proteinExistence type="predicted"/>
<dbReference type="OrthoDB" id="6278312at2"/>
<dbReference type="Proteomes" id="UP000001947">
    <property type="component" value="Chromosome"/>
</dbReference>
<dbReference type="GO" id="GO:0000166">
    <property type="term" value="F:nucleotide binding"/>
    <property type="evidence" value="ECO:0007669"/>
    <property type="project" value="UniProtKB-KW"/>
</dbReference>
<gene>
    <name evidence="3" type="ordered locus">Sde_1401</name>
</gene>
<protein>
    <submittedName>
        <fullName evidence="3">Tryptophan halogenase</fullName>
    </submittedName>
</protein>
<sequence>MNNKIKNVVIAGGGTAGWMAAAAIAKLLGKNLSITLVESEEISTVGVGEATIPPLQTFHRLLGIDEAEFMRAVRGTFKLGINFESWRDVGEDYFHSFGTTGRDCWASTFQHFWQRGLAEGYKADYGSYCPEVLAAKQNKFAHGGGQPLKYAYHMDASQYAVYLRGLAERHGVKRVEGKIDRVNVDPESGNIFSLALAGGETLAGDLFIDCTGFRALLVEGALHAGFDDWSHWLPCDSAVAVQTKGGSDLPPYTRSIAREAGWQWQIPLQHRVGNGLVYCSKYLSDENAKHTLLNNLDGEPLTEPKIIKFKTGQRRKSWVKNCVAIGLSSGFLEPLESTSIHLIQRGIIRLLQLFPVNGIAPTLRDEYNKQSKSEIEFIRDFIILHYKVTNRADQPFWRYCKAMDVPSSLAHRIELFKQTGRVFRTEGELFSENSWIQVMMGQGVMPQEYHPIANQMTEDEQAHFLNGLRNSTEISVKALPAHKDYIAQYCAAFAQE</sequence>
<dbReference type="eggNOG" id="COG0446">
    <property type="taxonomic scope" value="Bacteria"/>
</dbReference>
<keyword evidence="2" id="KW-0285">Flavoprotein</keyword>
<keyword evidence="2" id="KW-0547">Nucleotide-binding</keyword>
<dbReference type="STRING" id="203122.Sde_1401"/>
<feature type="binding site" evidence="2">
    <location>
        <position position="340"/>
    </location>
    <ligand>
        <name>FAD</name>
        <dbReference type="ChEBI" id="CHEBI:57692"/>
    </ligand>
</feature>
<dbReference type="RefSeq" id="WP_011467883.1">
    <property type="nucleotide sequence ID" value="NC_007912.1"/>
</dbReference>
<feature type="binding site" evidence="2">
    <location>
        <position position="336"/>
    </location>
    <ligand>
        <name>L-tryptophan</name>
        <dbReference type="ChEBI" id="CHEBI:57912"/>
    </ligand>
</feature>
<dbReference type="Pfam" id="PF04820">
    <property type="entry name" value="Trp_halogenase"/>
    <property type="match status" value="1"/>
</dbReference>
<keyword evidence="2" id="KW-0274">FAD</keyword>
<feature type="active site" evidence="1">
    <location>
        <position position="78"/>
    </location>
</feature>
<dbReference type="EMBL" id="CP000282">
    <property type="protein sequence ID" value="ABD80663.1"/>
    <property type="molecule type" value="Genomic_DNA"/>
</dbReference>
<dbReference type="SUPFAM" id="SSF51905">
    <property type="entry name" value="FAD/NAD(P)-binding domain"/>
    <property type="match status" value="1"/>
</dbReference>
<dbReference type="InterPro" id="IPR006905">
    <property type="entry name" value="Flavin_halogenase"/>
</dbReference>
<evidence type="ECO:0000256" key="1">
    <source>
        <dbReference type="PIRSR" id="PIRSR011396-1"/>
    </source>
</evidence>
<feature type="binding site" evidence="2">
    <location>
        <position position="78"/>
    </location>
    <ligand>
        <name>7-chloro-L-tryptophan</name>
        <dbReference type="ChEBI" id="CHEBI:58713"/>
    </ligand>
</feature>
<dbReference type="GO" id="GO:0004497">
    <property type="term" value="F:monooxygenase activity"/>
    <property type="evidence" value="ECO:0007669"/>
    <property type="project" value="InterPro"/>
</dbReference>
<dbReference type="Gene3D" id="3.50.50.60">
    <property type="entry name" value="FAD/NAD(P)-binding domain"/>
    <property type="match status" value="1"/>
</dbReference>
<keyword evidence="4" id="KW-1185">Reference proteome</keyword>
<dbReference type="GeneID" id="98613075"/>
<dbReference type="PANTHER" id="PTHR43747:SF4">
    <property type="entry name" value="FLAVIN-DEPENDENT TRYPTOPHAN HALOGENASE"/>
    <property type="match status" value="1"/>
</dbReference>